<keyword evidence="2" id="KW-0812">Transmembrane</keyword>
<dbReference type="AlphaFoldDB" id="A0A382JSP9"/>
<name>A0A382JSP9_9ZZZZ</name>
<feature type="non-terminal residue" evidence="3">
    <location>
        <position position="69"/>
    </location>
</feature>
<evidence type="ECO:0000256" key="1">
    <source>
        <dbReference type="SAM" id="MobiDB-lite"/>
    </source>
</evidence>
<keyword evidence="2" id="KW-1133">Transmembrane helix</keyword>
<proteinExistence type="predicted"/>
<reference evidence="3" key="1">
    <citation type="submission" date="2018-05" db="EMBL/GenBank/DDBJ databases">
        <authorList>
            <person name="Lanie J.A."/>
            <person name="Ng W.-L."/>
            <person name="Kazmierczak K.M."/>
            <person name="Andrzejewski T.M."/>
            <person name="Davidsen T.M."/>
            <person name="Wayne K.J."/>
            <person name="Tettelin H."/>
            <person name="Glass J.I."/>
            <person name="Rusch D."/>
            <person name="Podicherti R."/>
            <person name="Tsui H.-C.T."/>
            <person name="Winkler M.E."/>
        </authorList>
    </citation>
    <scope>NUCLEOTIDE SEQUENCE</scope>
</reference>
<evidence type="ECO:0000313" key="3">
    <source>
        <dbReference type="EMBL" id="SVC14253.1"/>
    </source>
</evidence>
<accession>A0A382JSP9</accession>
<gene>
    <name evidence="3" type="ORF">METZ01_LOCUS267107</name>
</gene>
<organism evidence="3">
    <name type="scientific">marine metagenome</name>
    <dbReference type="NCBI Taxonomy" id="408172"/>
    <lineage>
        <taxon>unclassified sequences</taxon>
        <taxon>metagenomes</taxon>
        <taxon>ecological metagenomes</taxon>
    </lineage>
</organism>
<feature type="transmembrane region" description="Helical" evidence="2">
    <location>
        <begin position="7"/>
        <end position="24"/>
    </location>
</feature>
<evidence type="ECO:0000256" key="2">
    <source>
        <dbReference type="SAM" id="Phobius"/>
    </source>
</evidence>
<keyword evidence="2" id="KW-0472">Membrane</keyword>
<sequence>MKEKRTGLIVGGILLAGIAALFIFKPSPASHVAAGNTAQETEAATAGAPKPMLSADLASPEPEPPKPEP</sequence>
<feature type="region of interest" description="Disordered" evidence="1">
    <location>
        <begin position="34"/>
        <end position="69"/>
    </location>
</feature>
<protein>
    <submittedName>
        <fullName evidence="3">Uncharacterized protein</fullName>
    </submittedName>
</protein>
<dbReference type="EMBL" id="UINC01075756">
    <property type="protein sequence ID" value="SVC14253.1"/>
    <property type="molecule type" value="Genomic_DNA"/>
</dbReference>
<feature type="compositionally biased region" description="Low complexity" evidence="1">
    <location>
        <begin position="34"/>
        <end position="48"/>
    </location>
</feature>